<evidence type="ECO:0000313" key="2">
    <source>
        <dbReference type="Proteomes" id="UP000323176"/>
    </source>
</evidence>
<dbReference type="OrthoDB" id="307194at2"/>
<accession>A0A5C8F5V8</accession>
<proteinExistence type="predicted"/>
<comment type="caution">
    <text evidence="1">The sequence shown here is derived from an EMBL/GenBank/DDBJ whole genome shotgun (WGS) entry which is preliminary data.</text>
</comment>
<evidence type="ECO:0008006" key="3">
    <source>
        <dbReference type="Google" id="ProtNLM"/>
    </source>
</evidence>
<dbReference type="AlphaFoldDB" id="A0A5C8F5V8"/>
<dbReference type="PROSITE" id="PS51257">
    <property type="entry name" value="PROKAR_LIPOPROTEIN"/>
    <property type="match status" value="1"/>
</dbReference>
<organism evidence="1 2">
    <name type="scientific">Brachyspira pilosicoli</name>
    <name type="common">Serpulina pilosicoli</name>
    <dbReference type="NCBI Taxonomy" id="52584"/>
    <lineage>
        <taxon>Bacteria</taxon>
        <taxon>Pseudomonadati</taxon>
        <taxon>Spirochaetota</taxon>
        <taxon>Spirochaetia</taxon>
        <taxon>Brachyspirales</taxon>
        <taxon>Brachyspiraceae</taxon>
        <taxon>Brachyspira</taxon>
    </lineage>
</organism>
<reference evidence="1 2" key="1">
    <citation type="journal article" date="1992" name="Lakartidningen">
        <title>[Penicillin V and not amoxicillin is the first choice preparation in acute otitis].</title>
        <authorList>
            <person name="Kamme C."/>
            <person name="Lundgren K."/>
            <person name="Prellner K."/>
        </authorList>
    </citation>
    <scope>NUCLEOTIDE SEQUENCE [LARGE SCALE GENOMIC DNA]</scope>
    <source>
        <strain evidence="1 2">PC5538III-hc</strain>
    </source>
</reference>
<protein>
    <recommendedName>
        <fullName evidence="3">Lipoprotein</fullName>
    </recommendedName>
</protein>
<evidence type="ECO:0000313" key="1">
    <source>
        <dbReference type="EMBL" id="TXJ44531.1"/>
    </source>
</evidence>
<name>A0A5C8F5V8_BRAPL</name>
<dbReference type="Proteomes" id="UP000323176">
    <property type="component" value="Unassembled WGS sequence"/>
</dbReference>
<dbReference type="EMBL" id="SAXY01000022">
    <property type="protein sequence ID" value="TXJ44531.1"/>
    <property type="molecule type" value="Genomic_DNA"/>
</dbReference>
<gene>
    <name evidence="1" type="ORF">EPJ72_03395</name>
</gene>
<sequence length="207" mass="23931">MEKNKIYFLILLLAIISCKKNDIEKGILYSTGYSDLSYEASKTKAIENMYYYIAEKTAPSINRNDYNVVGVFLKDSNIIDFNNKEITKIKNYKKNDNYYTDIKVEDASIYTNSLQALSKIVREGKIEGNIFRANASIQLTENAKLSPYTRQMLTQNALKRAYESLYYMLLKEGIEVNKVVELTNNAYISEESYSENEYNVVIETEIN</sequence>